<dbReference type="Proteomes" id="UP000322214">
    <property type="component" value="Chromosome"/>
</dbReference>
<dbReference type="InterPro" id="IPR017900">
    <property type="entry name" value="4Fe4S_Fe_S_CS"/>
</dbReference>
<protein>
    <submittedName>
        <fullName evidence="10">Anaerobic glycerol-3-phosphate dehydrogenase subunit C</fullName>
    </submittedName>
</protein>
<keyword evidence="6" id="KW-0408">Iron</keyword>
<evidence type="ECO:0000256" key="5">
    <source>
        <dbReference type="ARBA" id="ARBA00023002"/>
    </source>
</evidence>
<feature type="compositionally biased region" description="Acidic residues" evidence="8">
    <location>
        <begin position="542"/>
        <end position="552"/>
    </location>
</feature>
<dbReference type="SUPFAM" id="SSF46548">
    <property type="entry name" value="alpha-helical ferredoxin"/>
    <property type="match status" value="1"/>
</dbReference>
<sequence length="1027" mass="114130">MDPDRARILADLSGVLDGQIRCDDLFLQIYASDASLYEIKPLAVVRPESLSDVVSVVKYAAENQLSVIPRGSGSNVIGASLGNGIVLDFSVGMRQILGVDRESVRVQPGVAIRDLNRNLESHQQMFSPDPATRSVTTIGGALAMNRTGSHWIASGTPRDKVVQLQMVMADGEVVQLDSVANQVWVNSASQPAGSAARIRELKSRVGNVIRSNEKLIADSIPDTKVNQAGYHLDSVMQSDDVDLTRLAIGSEGTLGIITEAVVRTDRLPTHRGVALLFFHQLQAAATAAVDIGKMGITACDLMDRRLLTLARETNEQFQRLLPVDAEAMLLVEFSADDNATLRDKLQHLTNRIQRRKKLAFEVRTTTQPAERNLYWHLVRRVVPSLYRLRGLRRAVPFIEDIAIAPDRLPEFLKRVHGVLNEHDITASIFSHTPQGMVHIRPFLNLADPKDIARMKPVAKAVFGLTLEMNGSISGSQGDGLGRTWFLRSQYGKLHPVFSEIKNIFDPQNVLNPGKIVGLPYSDLTDNLRIFQAEEPIVKTDSDAETSEDEAEEPTPRKLLTPFGRGKSKSGDGDGALPVLQPQLDWSVTQMGLAARNCNGCARCRTNMHTERMCPVYRASPREESSPRAKANLIRGVVSGALSPDQMAKDEFKEIADLCFNCHQCRLECPASVDIPKLMVEAKGQYYATNGLRVSDWILTRLDWLYGLGGRAPRLTNRMIRSPMWRWILDRVFGIAQGRKLPRFSTRTFARWAQKNQLGRPSRQQSRKVVYFYDAWVNWNDPELGRSFVEVLKHNNIDVLVPPNQGISGMSMISDGAIGRAQAIAERNVEMLAEWVRQGYRIVTTEPSAALALKHEYLNLLDDEDATKVAENTTDCCSFLMELHRSGELALDFNPLSALVGYHLPCHQRAILKSGLVSDIPAVKLMQLIPGMQVEVLDKGCSGMAGTYGLKRRNYRRSLRIGVHLIQAMRQPQLLAGSTECSSCKIQMEQGTYKTTVHPVKILALAYGLMPSELEDLFNRRSEELVVT</sequence>
<dbReference type="SUPFAM" id="SSF56176">
    <property type="entry name" value="FAD-binding/transporter-associated domain-like"/>
    <property type="match status" value="1"/>
</dbReference>
<dbReference type="GO" id="GO:0004458">
    <property type="term" value="F:D-lactate dehydrogenase (cytochrome) activity"/>
    <property type="evidence" value="ECO:0007669"/>
    <property type="project" value="TreeGrafter"/>
</dbReference>
<evidence type="ECO:0000259" key="9">
    <source>
        <dbReference type="PROSITE" id="PS51387"/>
    </source>
</evidence>
<dbReference type="PANTHER" id="PTHR11748">
    <property type="entry name" value="D-LACTATE DEHYDROGENASE"/>
    <property type="match status" value="1"/>
</dbReference>
<dbReference type="Gene3D" id="3.30.70.2740">
    <property type="match status" value="1"/>
</dbReference>
<gene>
    <name evidence="10" type="primary">glpC_2</name>
    <name evidence="10" type="ORF">MFFC18_20530</name>
</gene>
<keyword evidence="2" id="KW-0285">Flavoprotein</keyword>
<evidence type="ECO:0000256" key="1">
    <source>
        <dbReference type="ARBA" id="ARBA00001974"/>
    </source>
</evidence>
<dbReference type="GO" id="GO:0051536">
    <property type="term" value="F:iron-sulfur cluster binding"/>
    <property type="evidence" value="ECO:0007669"/>
    <property type="project" value="UniProtKB-KW"/>
</dbReference>
<feature type="domain" description="FAD-binding PCMH-type" evidence="9">
    <location>
        <begin position="37"/>
        <end position="267"/>
    </location>
</feature>
<keyword evidence="5" id="KW-0560">Oxidoreductase</keyword>
<proteinExistence type="predicted"/>
<keyword evidence="11" id="KW-1185">Reference proteome</keyword>
<reference evidence="10 11" key="1">
    <citation type="submission" date="2019-08" db="EMBL/GenBank/DDBJ databases">
        <title>Deep-cultivation of Planctomycetes and their phenomic and genomic characterization uncovers novel biology.</title>
        <authorList>
            <person name="Wiegand S."/>
            <person name="Jogler M."/>
            <person name="Boedeker C."/>
            <person name="Pinto D."/>
            <person name="Vollmers J."/>
            <person name="Rivas-Marin E."/>
            <person name="Kohn T."/>
            <person name="Peeters S.H."/>
            <person name="Heuer A."/>
            <person name="Rast P."/>
            <person name="Oberbeckmann S."/>
            <person name="Bunk B."/>
            <person name="Jeske O."/>
            <person name="Meyerdierks A."/>
            <person name="Storesund J.E."/>
            <person name="Kallscheuer N."/>
            <person name="Luecker S."/>
            <person name="Lage O.M."/>
            <person name="Pohl T."/>
            <person name="Merkel B.J."/>
            <person name="Hornburger P."/>
            <person name="Mueller R.-W."/>
            <person name="Bruemmer F."/>
            <person name="Labrenz M."/>
            <person name="Spormann A.M."/>
            <person name="Op den Camp H."/>
            <person name="Overmann J."/>
            <person name="Amann R."/>
            <person name="Jetten M.S.M."/>
            <person name="Mascher T."/>
            <person name="Medema M.H."/>
            <person name="Devos D.P."/>
            <person name="Kaster A.-K."/>
            <person name="Ovreas L."/>
            <person name="Rohde M."/>
            <person name="Galperin M.Y."/>
            <person name="Jogler C."/>
        </authorList>
    </citation>
    <scope>NUCLEOTIDE SEQUENCE [LARGE SCALE GENOMIC DNA]</scope>
    <source>
        <strain evidence="10 11">FC18</strain>
    </source>
</reference>
<dbReference type="InterPro" id="IPR004113">
    <property type="entry name" value="FAD-bd_oxidored_4_C"/>
</dbReference>
<dbReference type="Pfam" id="PF02754">
    <property type="entry name" value="CCG"/>
    <property type="match status" value="1"/>
</dbReference>
<dbReference type="STRING" id="980251.GCA_001642875_03540"/>
<dbReference type="PANTHER" id="PTHR11748:SF119">
    <property type="entry name" value="D-2-HYDROXYGLUTARATE DEHYDROGENASE"/>
    <property type="match status" value="1"/>
</dbReference>
<dbReference type="InterPro" id="IPR017896">
    <property type="entry name" value="4Fe4S_Fe-S-bd"/>
</dbReference>
<dbReference type="PROSITE" id="PS00198">
    <property type="entry name" value="4FE4S_FER_1"/>
    <property type="match status" value="1"/>
</dbReference>
<dbReference type="InterPro" id="IPR036318">
    <property type="entry name" value="FAD-bd_PCMH-like_sf"/>
</dbReference>
<dbReference type="Pfam" id="PF02913">
    <property type="entry name" value="FAD-oxidase_C"/>
    <property type="match status" value="1"/>
</dbReference>
<dbReference type="KEGG" id="mff:MFFC18_20530"/>
<dbReference type="InterPro" id="IPR006094">
    <property type="entry name" value="Oxid_FAD_bind_N"/>
</dbReference>
<evidence type="ECO:0000256" key="3">
    <source>
        <dbReference type="ARBA" id="ARBA00022723"/>
    </source>
</evidence>
<accession>A0A5B9PB89</accession>
<dbReference type="Gene3D" id="1.10.1060.10">
    <property type="entry name" value="Alpha-helical ferredoxin"/>
    <property type="match status" value="1"/>
</dbReference>
<keyword evidence="7" id="KW-0411">Iron-sulfur</keyword>
<dbReference type="InterPro" id="IPR016164">
    <property type="entry name" value="FAD-linked_Oxase-like_C"/>
</dbReference>
<evidence type="ECO:0000256" key="8">
    <source>
        <dbReference type="SAM" id="MobiDB-lite"/>
    </source>
</evidence>
<evidence type="ECO:0000256" key="6">
    <source>
        <dbReference type="ARBA" id="ARBA00023004"/>
    </source>
</evidence>
<dbReference type="AlphaFoldDB" id="A0A5B9PB89"/>
<dbReference type="PROSITE" id="PS51387">
    <property type="entry name" value="FAD_PCMH"/>
    <property type="match status" value="1"/>
</dbReference>
<dbReference type="InterPro" id="IPR016166">
    <property type="entry name" value="FAD-bd_PCMH"/>
</dbReference>
<dbReference type="Pfam" id="PF01565">
    <property type="entry name" value="FAD_binding_4"/>
    <property type="match status" value="1"/>
</dbReference>
<dbReference type="InterPro" id="IPR009051">
    <property type="entry name" value="Helical_ferredxn"/>
</dbReference>
<dbReference type="GO" id="GO:0071949">
    <property type="term" value="F:FAD binding"/>
    <property type="evidence" value="ECO:0007669"/>
    <property type="project" value="InterPro"/>
</dbReference>
<dbReference type="InterPro" id="IPR016169">
    <property type="entry name" value="FAD-bd_PCMH_sub2"/>
</dbReference>
<organism evidence="10 11">
    <name type="scientific">Mariniblastus fucicola</name>
    <dbReference type="NCBI Taxonomy" id="980251"/>
    <lineage>
        <taxon>Bacteria</taxon>
        <taxon>Pseudomonadati</taxon>
        <taxon>Planctomycetota</taxon>
        <taxon>Planctomycetia</taxon>
        <taxon>Pirellulales</taxon>
        <taxon>Pirellulaceae</taxon>
        <taxon>Mariniblastus</taxon>
    </lineage>
</organism>
<dbReference type="EMBL" id="CP042912">
    <property type="protein sequence ID" value="QEG22192.1"/>
    <property type="molecule type" value="Genomic_DNA"/>
</dbReference>
<evidence type="ECO:0000256" key="2">
    <source>
        <dbReference type="ARBA" id="ARBA00022630"/>
    </source>
</evidence>
<dbReference type="GO" id="GO:0046872">
    <property type="term" value="F:metal ion binding"/>
    <property type="evidence" value="ECO:0007669"/>
    <property type="project" value="UniProtKB-KW"/>
</dbReference>
<dbReference type="NCBIfam" id="NF008369">
    <property type="entry name" value="PRK11168.1"/>
    <property type="match status" value="1"/>
</dbReference>
<dbReference type="Gene3D" id="3.30.465.10">
    <property type="match status" value="2"/>
</dbReference>
<dbReference type="GO" id="GO:1903457">
    <property type="term" value="P:lactate catabolic process"/>
    <property type="evidence" value="ECO:0007669"/>
    <property type="project" value="TreeGrafter"/>
</dbReference>
<dbReference type="RefSeq" id="WP_075082291.1">
    <property type="nucleotide sequence ID" value="NZ_CP042912.1"/>
</dbReference>
<dbReference type="Pfam" id="PF13183">
    <property type="entry name" value="Fer4_8"/>
    <property type="match status" value="1"/>
</dbReference>
<dbReference type="GO" id="GO:0008720">
    <property type="term" value="F:D-lactate dehydrogenase (NAD+) activity"/>
    <property type="evidence" value="ECO:0007669"/>
    <property type="project" value="TreeGrafter"/>
</dbReference>
<dbReference type="InterPro" id="IPR004017">
    <property type="entry name" value="Cys_rich_dom"/>
</dbReference>
<feature type="region of interest" description="Disordered" evidence="8">
    <location>
        <begin position="538"/>
        <end position="575"/>
    </location>
</feature>
<evidence type="ECO:0000256" key="4">
    <source>
        <dbReference type="ARBA" id="ARBA00022827"/>
    </source>
</evidence>
<dbReference type="SUPFAM" id="SSF55103">
    <property type="entry name" value="FAD-linked oxidases, C-terminal domain"/>
    <property type="match status" value="1"/>
</dbReference>
<keyword evidence="4" id="KW-0274">FAD</keyword>
<keyword evidence="3" id="KW-0479">Metal-binding</keyword>
<name>A0A5B9PB89_9BACT</name>
<evidence type="ECO:0000256" key="7">
    <source>
        <dbReference type="ARBA" id="ARBA00023014"/>
    </source>
</evidence>
<evidence type="ECO:0000313" key="10">
    <source>
        <dbReference type="EMBL" id="QEG22192.1"/>
    </source>
</evidence>
<comment type="cofactor">
    <cofactor evidence="1">
        <name>FAD</name>
        <dbReference type="ChEBI" id="CHEBI:57692"/>
    </cofactor>
</comment>
<evidence type="ECO:0000313" key="11">
    <source>
        <dbReference type="Proteomes" id="UP000322214"/>
    </source>
</evidence>